<feature type="transmembrane region" description="Helical" evidence="8">
    <location>
        <begin position="120"/>
        <end position="140"/>
    </location>
</feature>
<comment type="subcellular location">
    <subcellularLocation>
        <location evidence="1">Membrane</location>
        <topology evidence="1">Multi-pass membrane protein</topology>
    </subcellularLocation>
</comment>
<comment type="similarity">
    <text evidence="2">Belongs to the cation diffusion facilitator (CDF) transporter (TC 2.A.4) family. SLC30A subfamily.</text>
</comment>
<dbReference type="InterPro" id="IPR058533">
    <property type="entry name" value="Cation_efflux_TM"/>
</dbReference>
<evidence type="ECO:0000256" key="6">
    <source>
        <dbReference type="ARBA" id="ARBA00023065"/>
    </source>
</evidence>
<sequence>MSRGHEHGKAAREVPEARLRWALALTGGYLLAEVVGGLVFGSLALLSDAAHMFTDVMGLLIALLAIRLGQRPADPKRTFGYRRLEILAAAVNAAVLFVVAFYILLEAYQRLREPAEVQSLPMLLVAVGGLAVNLIAARLLMGGSRESLNVRGAYLEVLSDLLGSVAVIAGAVVIFFTGWGWVDPLLGALIGLWVLPRTWVLLSASVNVLLEGVPEGADLLKLQAELEALPGVQEAHDLHVWATTGGEHNLSVHLVMDTPDVNVIPLARAVAEGHGIGHVTVQLETPALRAAEEHAHPRWE</sequence>
<evidence type="ECO:0000256" key="2">
    <source>
        <dbReference type="ARBA" id="ARBA00008873"/>
    </source>
</evidence>
<keyword evidence="4 8" id="KW-0812">Transmembrane</keyword>
<dbReference type="GO" id="GO:0005385">
    <property type="term" value="F:zinc ion transmembrane transporter activity"/>
    <property type="evidence" value="ECO:0007669"/>
    <property type="project" value="TreeGrafter"/>
</dbReference>
<organism evidence="11 12">
    <name type="scientific">Calidithermus terrae</name>
    <dbReference type="NCBI Taxonomy" id="1408545"/>
    <lineage>
        <taxon>Bacteria</taxon>
        <taxon>Thermotogati</taxon>
        <taxon>Deinococcota</taxon>
        <taxon>Deinococci</taxon>
        <taxon>Thermales</taxon>
        <taxon>Thermaceae</taxon>
        <taxon>Calidithermus</taxon>
    </lineage>
</organism>
<dbReference type="RefSeq" id="WP_027894361.1">
    <property type="nucleotide sequence ID" value="NZ_QXDL01000302.1"/>
</dbReference>
<dbReference type="InterPro" id="IPR050681">
    <property type="entry name" value="CDF/SLC30A"/>
</dbReference>
<keyword evidence="5 8" id="KW-1133">Transmembrane helix</keyword>
<proteinExistence type="inferred from homology"/>
<dbReference type="InterPro" id="IPR002524">
    <property type="entry name" value="Cation_efflux"/>
</dbReference>
<dbReference type="NCBIfam" id="TIGR01297">
    <property type="entry name" value="CDF"/>
    <property type="match status" value="1"/>
</dbReference>
<dbReference type="AlphaFoldDB" id="A0A399E092"/>
<evidence type="ECO:0000256" key="4">
    <source>
        <dbReference type="ARBA" id="ARBA00022692"/>
    </source>
</evidence>
<evidence type="ECO:0000313" key="11">
    <source>
        <dbReference type="EMBL" id="RIH76943.1"/>
    </source>
</evidence>
<evidence type="ECO:0000259" key="10">
    <source>
        <dbReference type="Pfam" id="PF16916"/>
    </source>
</evidence>
<evidence type="ECO:0000259" key="9">
    <source>
        <dbReference type="Pfam" id="PF01545"/>
    </source>
</evidence>
<dbReference type="Pfam" id="PF16916">
    <property type="entry name" value="ZT_dimer"/>
    <property type="match status" value="1"/>
</dbReference>
<feature type="transmembrane region" description="Helical" evidence="8">
    <location>
        <begin position="161"/>
        <end position="182"/>
    </location>
</feature>
<dbReference type="InterPro" id="IPR036837">
    <property type="entry name" value="Cation_efflux_CTD_sf"/>
</dbReference>
<reference evidence="11 12" key="1">
    <citation type="submission" date="2018-08" db="EMBL/GenBank/DDBJ databases">
        <title>Meiothermus terrae DSM 26712 genome sequencing project.</title>
        <authorList>
            <person name="Da Costa M.S."/>
            <person name="Albuquerque L."/>
            <person name="Raposo P."/>
            <person name="Froufe H.J.C."/>
            <person name="Barroso C.S."/>
            <person name="Egas C."/>
        </authorList>
    </citation>
    <scope>NUCLEOTIDE SEQUENCE [LARGE SCALE GENOMIC DNA]</scope>
    <source>
        <strain evidence="11 12">DSM 26712</strain>
    </source>
</reference>
<feature type="transmembrane region" description="Helical" evidence="8">
    <location>
        <begin position="49"/>
        <end position="66"/>
    </location>
</feature>
<dbReference type="OrthoDB" id="9809646at2"/>
<dbReference type="EMBL" id="QXDL01000302">
    <property type="protein sequence ID" value="RIH76943.1"/>
    <property type="molecule type" value="Genomic_DNA"/>
</dbReference>
<evidence type="ECO:0000256" key="5">
    <source>
        <dbReference type="ARBA" id="ARBA00022989"/>
    </source>
</evidence>
<dbReference type="GO" id="GO:0005886">
    <property type="term" value="C:plasma membrane"/>
    <property type="evidence" value="ECO:0007669"/>
    <property type="project" value="TreeGrafter"/>
</dbReference>
<gene>
    <name evidence="11" type="primary">czcD</name>
    <name evidence="11" type="ORF">Mterra_03821</name>
</gene>
<dbReference type="Pfam" id="PF01545">
    <property type="entry name" value="Cation_efflux"/>
    <property type="match status" value="1"/>
</dbReference>
<evidence type="ECO:0000256" key="1">
    <source>
        <dbReference type="ARBA" id="ARBA00004141"/>
    </source>
</evidence>
<evidence type="ECO:0000256" key="8">
    <source>
        <dbReference type="SAM" id="Phobius"/>
    </source>
</evidence>
<dbReference type="Proteomes" id="UP000265715">
    <property type="component" value="Unassembled WGS sequence"/>
</dbReference>
<evidence type="ECO:0000256" key="3">
    <source>
        <dbReference type="ARBA" id="ARBA00022448"/>
    </source>
</evidence>
<feature type="transmembrane region" description="Helical" evidence="8">
    <location>
        <begin position="21"/>
        <end position="43"/>
    </location>
</feature>
<dbReference type="PANTHER" id="PTHR11562:SF17">
    <property type="entry name" value="RE54080P-RELATED"/>
    <property type="match status" value="1"/>
</dbReference>
<dbReference type="InterPro" id="IPR027469">
    <property type="entry name" value="Cation_efflux_TMD_sf"/>
</dbReference>
<accession>A0A399E092</accession>
<comment type="caution">
    <text evidence="11">The sequence shown here is derived from an EMBL/GenBank/DDBJ whole genome shotgun (WGS) entry which is preliminary data.</text>
</comment>
<keyword evidence="7 8" id="KW-0472">Membrane</keyword>
<protein>
    <submittedName>
        <fullName evidence="11">Metal cation efflux system protein CzcD</fullName>
    </submittedName>
</protein>
<dbReference type="SUPFAM" id="SSF161111">
    <property type="entry name" value="Cation efflux protein transmembrane domain-like"/>
    <property type="match status" value="1"/>
</dbReference>
<feature type="transmembrane region" description="Helical" evidence="8">
    <location>
        <begin position="86"/>
        <end position="105"/>
    </location>
</feature>
<keyword evidence="6" id="KW-0406">Ion transport</keyword>
<evidence type="ECO:0000256" key="7">
    <source>
        <dbReference type="ARBA" id="ARBA00023136"/>
    </source>
</evidence>
<dbReference type="Gene3D" id="1.20.1510.10">
    <property type="entry name" value="Cation efflux protein transmembrane domain"/>
    <property type="match status" value="1"/>
</dbReference>
<dbReference type="SUPFAM" id="SSF160240">
    <property type="entry name" value="Cation efflux protein cytoplasmic domain-like"/>
    <property type="match status" value="1"/>
</dbReference>
<keyword evidence="12" id="KW-1185">Reference proteome</keyword>
<dbReference type="InterPro" id="IPR027470">
    <property type="entry name" value="Cation_efflux_CTD"/>
</dbReference>
<feature type="domain" description="Cation efflux protein cytoplasmic" evidence="10">
    <location>
        <begin position="215"/>
        <end position="284"/>
    </location>
</feature>
<feature type="domain" description="Cation efflux protein transmembrane" evidence="9">
    <location>
        <begin position="22"/>
        <end position="210"/>
    </location>
</feature>
<keyword evidence="3" id="KW-0813">Transport</keyword>
<dbReference type="PANTHER" id="PTHR11562">
    <property type="entry name" value="CATION EFFLUX PROTEIN/ ZINC TRANSPORTER"/>
    <property type="match status" value="1"/>
</dbReference>
<name>A0A399E092_9DEIN</name>
<evidence type="ECO:0000313" key="12">
    <source>
        <dbReference type="Proteomes" id="UP000265715"/>
    </source>
</evidence>